<comment type="caution">
    <text evidence="14">The sequence shown here is derived from an EMBL/GenBank/DDBJ whole genome shotgun (WGS) entry which is preliminary data.</text>
</comment>
<dbReference type="GO" id="GO:0005249">
    <property type="term" value="F:voltage-gated potassium channel activity"/>
    <property type="evidence" value="ECO:0007669"/>
    <property type="project" value="InterPro"/>
</dbReference>
<dbReference type="AlphaFoldDB" id="A0A848IUX5"/>
<keyword evidence="9" id="KW-0406">Ion transport</keyword>
<evidence type="ECO:0000256" key="9">
    <source>
        <dbReference type="ARBA" id="ARBA00023065"/>
    </source>
</evidence>
<evidence type="ECO:0000256" key="3">
    <source>
        <dbReference type="ARBA" id="ARBA00022538"/>
    </source>
</evidence>
<evidence type="ECO:0000256" key="4">
    <source>
        <dbReference type="ARBA" id="ARBA00022692"/>
    </source>
</evidence>
<evidence type="ECO:0000256" key="11">
    <source>
        <dbReference type="ARBA" id="ARBA00023303"/>
    </source>
</evidence>
<evidence type="ECO:0000259" key="13">
    <source>
        <dbReference type="Pfam" id="PF00520"/>
    </source>
</evidence>
<evidence type="ECO:0000256" key="10">
    <source>
        <dbReference type="ARBA" id="ARBA00023136"/>
    </source>
</evidence>
<evidence type="ECO:0000313" key="15">
    <source>
        <dbReference type="Proteomes" id="UP000559010"/>
    </source>
</evidence>
<dbReference type="EMBL" id="JABBNU010000004">
    <property type="protein sequence ID" value="NMM48137.1"/>
    <property type="molecule type" value="Genomic_DNA"/>
</dbReference>
<feature type="transmembrane region" description="Helical" evidence="12">
    <location>
        <begin position="224"/>
        <end position="245"/>
    </location>
</feature>
<dbReference type="SUPFAM" id="SSF81324">
    <property type="entry name" value="Voltage-gated potassium channels"/>
    <property type="match status" value="1"/>
</dbReference>
<evidence type="ECO:0000256" key="12">
    <source>
        <dbReference type="SAM" id="Phobius"/>
    </source>
</evidence>
<dbReference type="Pfam" id="PF00520">
    <property type="entry name" value="Ion_trans"/>
    <property type="match status" value="1"/>
</dbReference>
<feature type="transmembrane region" description="Helical" evidence="12">
    <location>
        <begin position="102"/>
        <end position="129"/>
    </location>
</feature>
<evidence type="ECO:0000256" key="6">
    <source>
        <dbReference type="ARBA" id="ARBA00022882"/>
    </source>
</evidence>
<keyword evidence="3" id="KW-0633">Potassium transport</keyword>
<evidence type="ECO:0000256" key="1">
    <source>
        <dbReference type="ARBA" id="ARBA00004141"/>
    </source>
</evidence>
<feature type="transmembrane region" description="Helical" evidence="12">
    <location>
        <begin position="71"/>
        <end position="90"/>
    </location>
</feature>
<keyword evidence="8 12" id="KW-1133">Transmembrane helix</keyword>
<dbReference type="PRINTS" id="PR00169">
    <property type="entry name" value="KCHANNEL"/>
</dbReference>
<evidence type="ECO:0000256" key="7">
    <source>
        <dbReference type="ARBA" id="ARBA00022958"/>
    </source>
</evidence>
<keyword evidence="6" id="KW-0851">Voltage-gated channel</keyword>
<dbReference type="GO" id="GO:0001508">
    <property type="term" value="P:action potential"/>
    <property type="evidence" value="ECO:0007669"/>
    <property type="project" value="TreeGrafter"/>
</dbReference>
<dbReference type="InterPro" id="IPR028325">
    <property type="entry name" value="VG_K_chnl"/>
</dbReference>
<reference evidence="14 15" key="1">
    <citation type="submission" date="2020-04" db="EMBL/GenBank/DDBJ databases">
        <title>Flammeovirgaceae bacterium KN852 isolated from deep sea.</title>
        <authorList>
            <person name="Zhang D.-C."/>
        </authorList>
    </citation>
    <scope>NUCLEOTIDE SEQUENCE [LARGE SCALE GENOMIC DNA]</scope>
    <source>
        <strain evidence="14 15">KN852</strain>
    </source>
</reference>
<keyword evidence="2" id="KW-0813">Transport</keyword>
<keyword evidence="11" id="KW-0407">Ion channel</keyword>
<dbReference type="Gene3D" id="1.10.287.70">
    <property type="match status" value="1"/>
</dbReference>
<proteinExistence type="predicted"/>
<evidence type="ECO:0000313" key="14">
    <source>
        <dbReference type="EMBL" id="NMM48137.1"/>
    </source>
</evidence>
<feature type="domain" description="Ion transport" evidence="13">
    <location>
        <begin position="37"/>
        <end position="252"/>
    </location>
</feature>
<protein>
    <submittedName>
        <fullName evidence="14">Ion transporter</fullName>
    </submittedName>
</protein>
<dbReference type="GO" id="GO:0008076">
    <property type="term" value="C:voltage-gated potassium channel complex"/>
    <property type="evidence" value="ECO:0007669"/>
    <property type="project" value="InterPro"/>
</dbReference>
<keyword evidence="7" id="KW-0630">Potassium</keyword>
<feature type="transmembrane region" description="Helical" evidence="12">
    <location>
        <begin position="164"/>
        <end position="185"/>
    </location>
</feature>
<dbReference type="Gene3D" id="1.20.120.350">
    <property type="entry name" value="Voltage-gated potassium channels. Chain C"/>
    <property type="match status" value="1"/>
</dbReference>
<dbReference type="RefSeq" id="WP_169679506.1">
    <property type="nucleotide sequence ID" value="NZ_JABBNU010000004.1"/>
</dbReference>
<feature type="transmembrane region" description="Helical" evidence="12">
    <location>
        <begin position="38"/>
        <end position="59"/>
    </location>
</feature>
<name>A0A848IUX5_9BACT</name>
<evidence type="ECO:0000256" key="8">
    <source>
        <dbReference type="ARBA" id="ARBA00022989"/>
    </source>
</evidence>
<dbReference type="PANTHER" id="PTHR11537">
    <property type="entry name" value="VOLTAGE-GATED POTASSIUM CHANNEL"/>
    <property type="match status" value="1"/>
</dbReference>
<dbReference type="InterPro" id="IPR005821">
    <property type="entry name" value="Ion_trans_dom"/>
</dbReference>
<organism evidence="14 15">
    <name type="scientific">Marinigracilibium pacificum</name>
    <dbReference type="NCBI Taxonomy" id="2729599"/>
    <lineage>
        <taxon>Bacteria</taxon>
        <taxon>Pseudomonadati</taxon>
        <taxon>Bacteroidota</taxon>
        <taxon>Cytophagia</taxon>
        <taxon>Cytophagales</taxon>
        <taxon>Flammeovirgaceae</taxon>
        <taxon>Marinigracilibium</taxon>
    </lineage>
</organism>
<sequence length="285" mass="31573">MNKNTSKDDNLEADDHWSSFRKKAHEIIFEADTFWGKFFDVVLLIAILLSIVVVMLETVSEIKQEHGSELYKIEWFFTILFTIEYVARLWSVKKPLKYATSFFGIIDLLSILPSYIGLFISGAQGFLILRSIRLLRVFRVLKMVRFLGEASQLTGALKASRPKIIVFVGGVFILVVILGTLMYMVEGGENGFTSIPKSIYWAVVTLTTVGYGDIAPQTPLGQGIATLIMILGYGIIAVPTGIVTAEMSGQAKHVSTNTDSCPSCSAEGHTDDAIHCYRCGDFLHN</sequence>
<keyword evidence="5" id="KW-0631">Potassium channel</keyword>
<keyword evidence="4 12" id="KW-0812">Transmembrane</keyword>
<dbReference type="Proteomes" id="UP000559010">
    <property type="component" value="Unassembled WGS sequence"/>
</dbReference>
<comment type="subcellular location">
    <subcellularLocation>
        <location evidence="1">Membrane</location>
        <topology evidence="1">Multi-pass membrane protein</topology>
    </subcellularLocation>
</comment>
<dbReference type="PANTHER" id="PTHR11537:SF254">
    <property type="entry name" value="POTASSIUM VOLTAGE-GATED CHANNEL PROTEIN SHAB"/>
    <property type="match status" value="1"/>
</dbReference>
<gene>
    <name evidence="14" type="ORF">HH304_06975</name>
</gene>
<evidence type="ECO:0000256" key="5">
    <source>
        <dbReference type="ARBA" id="ARBA00022826"/>
    </source>
</evidence>
<accession>A0A848IUX5</accession>
<keyword evidence="15" id="KW-1185">Reference proteome</keyword>
<evidence type="ECO:0000256" key="2">
    <source>
        <dbReference type="ARBA" id="ARBA00022448"/>
    </source>
</evidence>
<keyword evidence="10 12" id="KW-0472">Membrane</keyword>
<dbReference type="InterPro" id="IPR027359">
    <property type="entry name" value="Volt_channel_dom_sf"/>
</dbReference>